<proteinExistence type="predicted"/>
<organism evidence="2 3">
    <name type="scientific">Aspergillus tubingensis (strain CBS 134.48)</name>
    <dbReference type="NCBI Taxonomy" id="767770"/>
    <lineage>
        <taxon>Eukaryota</taxon>
        <taxon>Fungi</taxon>
        <taxon>Dikarya</taxon>
        <taxon>Ascomycota</taxon>
        <taxon>Pezizomycotina</taxon>
        <taxon>Eurotiomycetes</taxon>
        <taxon>Eurotiomycetidae</taxon>
        <taxon>Eurotiales</taxon>
        <taxon>Aspergillaceae</taxon>
        <taxon>Aspergillus</taxon>
        <taxon>Aspergillus subgen. Circumdati</taxon>
    </lineage>
</organism>
<keyword evidence="3" id="KW-1185">Reference proteome</keyword>
<reference evidence="3" key="1">
    <citation type="journal article" date="2017" name="Genome Biol.">
        <title>Comparative genomics reveals high biological diversity and specific adaptations in the industrially and medically important fungal genus Aspergillus.</title>
        <authorList>
            <person name="de Vries R.P."/>
            <person name="Riley R."/>
            <person name="Wiebenga A."/>
            <person name="Aguilar-Osorio G."/>
            <person name="Amillis S."/>
            <person name="Uchima C.A."/>
            <person name="Anderluh G."/>
            <person name="Asadollahi M."/>
            <person name="Askin M."/>
            <person name="Barry K."/>
            <person name="Battaglia E."/>
            <person name="Bayram O."/>
            <person name="Benocci T."/>
            <person name="Braus-Stromeyer S.A."/>
            <person name="Caldana C."/>
            <person name="Canovas D."/>
            <person name="Cerqueira G.C."/>
            <person name="Chen F."/>
            <person name="Chen W."/>
            <person name="Choi C."/>
            <person name="Clum A."/>
            <person name="Dos Santos R.A."/>
            <person name="Damasio A.R."/>
            <person name="Diallinas G."/>
            <person name="Emri T."/>
            <person name="Fekete E."/>
            <person name="Flipphi M."/>
            <person name="Freyberg S."/>
            <person name="Gallo A."/>
            <person name="Gournas C."/>
            <person name="Habgood R."/>
            <person name="Hainaut M."/>
            <person name="Harispe M.L."/>
            <person name="Henrissat B."/>
            <person name="Hilden K.S."/>
            <person name="Hope R."/>
            <person name="Hossain A."/>
            <person name="Karabika E."/>
            <person name="Karaffa L."/>
            <person name="Karanyi Z."/>
            <person name="Krasevec N."/>
            <person name="Kuo A."/>
            <person name="Kusch H."/>
            <person name="LaButti K."/>
            <person name="Lagendijk E.L."/>
            <person name="Lapidus A."/>
            <person name="Levasseur A."/>
            <person name="Lindquist E."/>
            <person name="Lipzen A."/>
            <person name="Logrieco A.F."/>
            <person name="MacCabe A."/>
            <person name="Maekelae M.R."/>
            <person name="Malavazi I."/>
            <person name="Melin P."/>
            <person name="Meyer V."/>
            <person name="Mielnichuk N."/>
            <person name="Miskei M."/>
            <person name="Molnar A.P."/>
            <person name="Mule G."/>
            <person name="Ngan C.Y."/>
            <person name="Orejas M."/>
            <person name="Orosz E."/>
            <person name="Ouedraogo J.P."/>
            <person name="Overkamp K.M."/>
            <person name="Park H.-S."/>
            <person name="Perrone G."/>
            <person name="Piumi F."/>
            <person name="Punt P.J."/>
            <person name="Ram A.F."/>
            <person name="Ramon A."/>
            <person name="Rauscher S."/>
            <person name="Record E."/>
            <person name="Riano-Pachon D.M."/>
            <person name="Robert V."/>
            <person name="Roehrig J."/>
            <person name="Ruller R."/>
            <person name="Salamov A."/>
            <person name="Salih N.S."/>
            <person name="Samson R.A."/>
            <person name="Sandor E."/>
            <person name="Sanguinetti M."/>
            <person name="Schuetze T."/>
            <person name="Sepcic K."/>
            <person name="Shelest E."/>
            <person name="Sherlock G."/>
            <person name="Sophianopoulou V."/>
            <person name="Squina F.M."/>
            <person name="Sun H."/>
            <person name="Susca A."/>
            <person name="Todd R.B."/>
            <person name="Tsang A."/>
            <person name="Unkles S.E."/>
            <person name="van de Wiele N."/>
            <person name="van Rossen-Uffink D."/>
            <person name="Oliveira J.V."/>
            <person name="Vesth T.C."/>
            <person name="Visser J."/>
            <person name="Yu J.-H."/>
            <person name="Zhou M."/>
            <person name="Andersen M.R."/>
            <person name="Archer D.B."/>
            <person name="Baker S.E."/>
            <person name="Benoit I."/>
            <person name="Brakhage A.A."/>
            <person name="Braus G.H."/>
            <person name="Fischer R."/>
            <person name="Frisvad J.C."/>
            <person name="Goldman G.H."/>
            <person name="Houbraken J."/>
            <person name="Oakley B."/>
            <person name="Pocsi I."/>
            <person name="Scazzocchio C."/>
            <person name="Seiboth B."/>
            <person name="vanKuyk P.A."/>
            <person name="Wortman J."/>
            <person name="Dyer P.S."/>
            <person name="Grigoriev I.V."/>
        </authorList>
    </citation>
    <scope>NUCLEOTIDE SEQUENCE [LARGE SCALE GENOMIC DNA]</scope>
    <source>
        <strain evidence="3">CBS 134.48</strain>
    </source>
</reference>
<dbReference type="EMBL" id="KV878187">
    <property type="protein sequence ID" value="OJI85963.1"/>
    <property type="molecule type" value="Genomic_DNA"/>
</dbReference>
<sequence length="324" mass="36314">MKCGRIEEIIEVFGSGALPDCSIQNGLFVAATIPALRRAHSVANVEDVVTQPCAIGGKRSCVMLYVECHKMELTLETIAYCGLETDIELRRFRPGFSRQLAGRCASREGFAQKSLNKTYNEFVLDGRNSKEREYIESGIWDGTMADYDSLLCNVGLVRWYDLRGCAQQWSGTARAIEFDLPLHHLDDPTHRRRGRFLETAGRWDPKPATGAIPKLYGVVPHLSSNWALSAGSLWWRGERAGVVLSRWGPHRGCHQTNVVKRSEQVDPHEAKVDRPRRRGQRGANQKATARLGGYSPSSERRNGSDALRAQTAVPGEHNEWPTWM</sequence>
<gene>
    <name evidence="2" type="ORF">ASPTUDRAFT_187388</name>
</gene>
<dbReference type="VEuPathDB" id="FungiDB:ASPTUDRAFT_187388"/>
<accession>A0A1L9N9G3</accession>
<dbReference type="Proteomes" id="UP000184304">
    <property type="component" value="Unassembled WGS sequence"/>
</dbReference>
<protein>
    <submittedName>
        <fullName evidence="2">Uncharacterized protein</fullName>
    </submittedName>
</protein>
<evidence type="ECO:0000313" key="2">
    <source>
        <dbReference type="EMBL" id="OJI85963.1"/>
    </source>
</evidence>
<evidence type="ECO:0000256" key="1">
    <source>
        <dbReference type="SAM" id="MobiDB-lite"/>
    </source>
</evidence>
<feature type="region of interest" description="Disordered" evidence="1">
    <location>
        <begin position="260"/>
        <end position="324"/>
    </location>
</feature>
<feature type="compositionally biased region" description="Basic and acidic residues" evidence="1">
    <location>
        <begin position="260"/>
        <end position="273"/>
    </location>
</feature>
<evidence type="ECO:0000313" key="3">
    <source>
        <dbReference type="Proteomes" id="UP000184304"/>
    </source>
</evidence>
<name>A0A1L9N9G3_ASPTC</name>
<dbReference type="AlphaFoldDB" id="A0A1L9N9G3"/>